<keyword evidence="1" id="KW-1133">Transmembrane helix</keyword>
<sequence>MSSQSSSSSCVAVEAGVSVPLGVIAITATIWALWERCRRHRQLSKYSPMGDAEGSLSVPPAPSHQHQTVEFNGQGVVIPLPELMDTRTEYREAPSKP</sequence>
<name>A0A5N7AN98_9EURO</name>
<gene>
    <name evidence="2" type="ORF">BDV26DRAFT_276306</name>
</gene>
<dbReference type="OrthoDB" id="5215637at2759"/>
<dbReference type="AlphaFoldDB" id="A0A5N7AN98"/>
<keyword evidence="1" id="KW-0472">Membrane</keyword>
<accession>A0A5N7AN98</accession>
<keyword evidence="1" id="KW-0812">Transmembrane</keyword>
<dbReference type="EMBL" id="ML736436">
    <property type="protein sequence ID" value="KAE8371341.1"/>
    <property type="molecule type" value="Genomic_DNA"/>
</dbReference>
<keyword evidence="3" id="KW-1185">Reference proteome</keyword>
<protein>
    <submittedName>
        <fullName evidence="2">Uncharacterized protein</fullName>
    </submittedName>
</protein>
<evidence type="ECO:0000313" key="2">
    <source>
        <dbReference type="EMBL" id="KAE8371341.1"/>
    </source>
</evidence>
<organism evidence="2 3">
    <name type="scientific">Aspergillus bertholletiae</name>
    <dbReference type="NCBI Taxonomy" id="1226010"/>
    <lineage>
        <taxon>Eukaryota</taxon>
        <taxon>Fungi</taxon>
        <taxon>Dikarya</taxon>
        <taxon>Ascomycota</taxon>
        <taxon>Pezizomycotina</taxon>
        <taxon>Eurotiomycetes</taxon>
        <taxon>Eurotiomycetidae</taxon>
        <taxon>Eurotiales</taxon>
        <taxon>Aspergillaceae</taxon>
        <taxon>Aspergillus</taxon>
        <taxon>Aspergillus subgen. Circumdati</taxon>
    </lineage>
</organism>
<dbReference type="Proteomes" id="UP000326198">
    <property type="component" value="Unassembled WGS sequence"/>
</dbReference>
<evidence type="ECO:0000313" key="3">
    <source>
        <dbReference type="Proteomes" id="UP000326198"/>
    </source>
</evidence>
<proteinExistence type="predicted"/>
<feature type="transmembrane region" description="Helical" evidence="1">
    <location>
        <begin position="12"/>
        <end position="34"/>
    </location>
</feature>
<evidence type="ECO:0000256" key="1">
    <source>
        <dbReference type="SAM" id="Phobius"/>
    </source>
</evidence>
<reference evidence="2 3" key="1">
    <citation type="submission" date="2019-04" db="EMBL/GenBank/DDBJ databases">
        <title>Friends and foes A comparative genomics studyof 23 Aspergillus species from section Flavi.</title>
        <authorList>
            <consortium name="DOE Joint Genome Institute"/>
            <person name="Kjaerbolling I."/>
            <person name="Vesth T."/>
            <person name="Frisvad J.C."/>
            <person name="Nybo J.L."/>
            <person name="Theobald S."/>
            <person name="Kildgaard S."/>
            <person name="Isbrandt T."/>
            <person name="Kuo A."/>
            <person name="Sato A."/>
            <person name="Lyhne E.K."/>
            <person name="Kogle M.E."/>
            <person name="Wiebenga A."/>
            <person name="Kun R.S."/>
            <person name="Lubbers R.J."/>
            <person name="Makela M.R."/>
            <person name="Barry K."/>
            <person name="Chovatia M."/>
            <person name="Clum A."/>
            <person name="Daum C."/>
            <person name="Haridas S."/>
            <person name="He G."/>
            <person name="LaButti K."/>
            <person name="Lipzen A."/>
            <person name="Mondo S."/>
            <person name="Riley R."/>
            <person name="Salamov A."/>
            <person name="Simmons B.A."/>
            <person name="Magnuson J.K."/>
            <person name="Henrissat B."/>
            <person name="Mortensen U.H."/>
            <person name="Larsen T.O."/>
            <person name="Devries R.P."/>
            <person name="Grigoriev I.V."/>
            <person name="Machida M."/>
            <person name="Baker S.E."/>
            <person name="Andersen M.R."/>
        </authorList>
    </citation>
    <scope>NUCLEOTIDE SEQUENCE [LARGE SCALE GENOMIC DNA]</scope>
    <source>
        <strain evidence="2 3">IBT 29228</strain>
    </source>
</reference>